<dbReference type="Gene3D" id="1.20.140.10">
    <property type="entry name" value="Butyryl-CoA Dehydrogenase, subunit A, domain 3"/>
    <property type="match status" value="1"/>
</dbReference>
<dbReference type="Gene3D" id="1.10.540.10">
    <property type="entry name" value="Acyl-CoA dehydrogenase/oxidase, N-terminal domain"/>
    <property type="match status" value="1"/>
</dbReference>
<dbReference type="Proteomes" id="UP000753724">
    <property type="component" value="Unassembled WGS sequence"/>
</dbReference>
<keyword evidence="11" id="KW-1185">Reference proteome</keyword>
<comment type="cofactor">
    <cofactor evidence="1 6">
        <name>FAD</name>
        <dbReference type="ChEBI" id="CHEBI:57692"/>
    </cofactor>
</comment>
<dbReference type="InterPro" id="IPR052161">
    <property type="entry name" value="Mycobact_Acyl-CoA_DH"/>
</dbReference>
<dbReference type="Pfam" id="PF02771">
    <property type="entry name" value="Acyl-CoA_dh_N"/>
    <property type="match status" value="1"/>
</dbReference>
<proteinExistence type="inferred from homology"/>
<evidence type="ECO:0000256" key="4">
    <source>
        <dbReference type="ARBA" id="ARBA00022827"/>
    </source>
</evidence>
<dbReference type="PANTHER" id="PTHR43292">
    <property type="entry name" value="ACYL-COA DEHYDROGENASE"/>
    <property type="match status" value="1"/>
</dbReference>
<evidence type="ECO:0000313" key="10">
    <source>
        <dbReference type="EMBL" id="NBC38110.1"/>
    </source>
</evidence>
<evidence type="ECO:0000259" key="7">
    <source>
        <dbReference type="Pfam" id="PF00441"/>
    </source>
</evidence>
<keyword evidence="5 6" id="KW-0560">Oxidoreductase</keyword>
<dbReference type="EMBL" id="JAAAPO010000008">
    <property type="protein sequence ID" value="NBC38110.1"/>
    <property type="molecule type" value="Genomic_DNA"/>
</dbReference>
<name>A0ABW9XHT6_9SPHN</name>
<evidence type="ECO:0000256" key="3">
    <source>
        <dbReference type="ARBA" id="ARBA00022630"/>
    </source>
</evidence>
<keyword evidence="3 6" id="KW-0285">Flavoprotein</keyword>
<protein>
    <submittedName>
        <fullName evidence="10">Acyl-CoA dehydrogenase</fullName>
    </submittedName>
</protein>
<feature type="domain" description="Acyl-CoA dehydrogenase/oxidase N-terminal" evidence="9">
    <location>
        <begin position="6"/>
        <end position="123"/>
    </location>
</feature>
<dbReference type="InterPro" id="IPR009100">
    <property type="entry name" value="AcylCoA_DH/oxidase_NM_dom_sf"/>
</dbReference>
<dbReference type="InterPro" id="IPR013786">
    <property type="entry name" value="AcylCoA_DH/ox_N"/>
</dbReference>
<comment type="similarity">
    <text evidence="2 6">Belongs to the acyl-CoA dehydrogenase family.</text>
</comment>
<dbReference type="SUPFAM" id="SSF56645">
    <property type="entry name" value="Acyl-CoA dehydrogenase NM domain-like"/>
    <property type="match status" value="1"/>
</dbReference>
<evidence type="ECO:0000256" key="2">
    <source>
        <dbReference type="ARBA" id="ARBA00009347"/>
    </source>
</evidence>
<dbReference type="PANTHER" id="PTHR43292:SF3">
    <property type="entry name" value="ACYL-COA DEHYDROGENASE FADE29"/>
    <property type="match status" value="1"/>
</dbReference>
<evidence type="ECO:0000259" key="9">
    <source>
        <dbReference type="Pfam" id="PF02771"/>
    </source>
</evidence>
<accession>A0ABW9XHT6</accession>
<dbReference type="InterPro" id="IPR037069">
    <property type="entry name" value="AcylCoA_DH/ox_N_sf"/>
</dbReference>
<evidence type="ECO:0000259" key="8">
    <source>
        <dbReference type="Pfam" id="PF02770"/>
    </source>
</evidence>
<dbReference type="InterPro" id="IPR046373">
    <property type="entry name" value="Acyl-CoA_Oxase/DH_mid-dom_sf"/>
</dbReference>
<sequence length="402" mass="43894">MDLELTPDELAFRDEVRAFLAANLTPEIRAGAAASPSVFVEPDIGQAWNAILHKQGWLAYQWPKAVGGTGWSPVQRYLFEKECAQAGAPNLTVLGLKLVAPVIYTFGTDEQKARYLPRILSGEDYWCQGFSEPASGSDLASLQTRAVKDGDKYILNGSKIWTTHAHFANMMFCLARTNPDVHKNAGISFFLIDMNQPGVDVRPILTLAGDHEVNQVFLEDVVVPAENLVAGEGDGWKLAKFLLENERGGSCHAPKLAYDIAQIESAALTQPDGRGGVLSDNAEWRRRVARARLGVESLEMIELKILSEIAQGQKPGPQTSLVKLLASNLRQEIDEIAMDLHGVAGLELDTRRPLYGAQAPEPVHSRATQVGAARYLNSRAWTIFGGTNEVQASIIAKTVLNL</sequence>
<evidence type="ECO:0000256" key="6">
    <source>
        <dbReference type="RuleBase" id="RU362125"/>
    </source>
</evidence>
<dbReference type="InterPro" id="IPR009075">
    <property type="entry name" value="AcylCo_DH/oxidase_C"/>
</dbReference>
<dbReference type="InterPro" id="IPR006091">
    <property type="entry name" value="Acyl-CoA_Oxase/DH_mid-dom"/>
</dbReference>
<gene>
    <name evidence="10" type="ORF">GTZ99_16285</name>
</gene>
<evidence type="ECO:0000256" key="5">
    <source>
        <dbReference type="ARBA" id="ARBA00023002"/>
    </source>
</evidence>
<dbReference type="Gene3D" id="2.40.110.10">
    <property type="entry name" value="Butyryl-CoA Dehydrogenase, subunit A, domain 2"/>
    <property type="match status" value="1"/>
</dbReference>
<evidence type="ECO:0000313" key="11">
    <source>
        <dbReference type="Proteomes" id="UP000753724"/>
    </source>
</evidence>
<dbReference type="Pfam" id="PF00441">
    <property type="entry name" value="Acyl-CoA_dh_1"/>
    <property type="match status" value="1"/>
</dbReference>
<evidence type="ECO:0000256" key="1">
    <source>
        <dbReference type="ARBA" id="ARBA00001974"/>
    </source>
</evidence>
<dbReference type="RefSeq" id="WP_161720803.1">
    <property type="nucleotide sequence ID" value="NZ_JAAAPO010000008.1"/>
</dbReference>
<reference evidence="11" key="1">
    <citation type="submission" date="2020-01" db="EMBL/GenBank/DDBJ databases">
        <title>Sphingomonas sp. strain CSW-10.</title>
        <authorList>
            <person name="Chen W.-M."/>
        </authorList>
    </citation>
    <scope>NUCLEOTIDE SEQUENCE [LARGE SCALE GENOMIC DNA]</scope>
    <source>
        <strain evidence="11">FSY-8</strain>
    </source>
</reference>
<dbReference type="Pfam" id="PF02770">
    <property type="entry name" value="Acyl-CoA_dh_M"/>
    <property type="match status" value="1"/>
</dbReference>
<dbReference type="InterPro" id="IPR036250">
    <property type="entry name" value="AcylCo_DH-like_C"/>
</dbReference>
<organism evidence="10 11">
    <name type="scientific">Novosphingobium ovatum</name>
    <dbReference type="NCBI Taxonomy" id="1908523"/>
    <lineage>
        <taxon>Bacteria</taxon>
        <taxon>Pseudomonadati</taxon>
        <taxon>Pseudomonadota</taxon>
        <taxon>Alphaproteobacteria</taxon>
        <taxon>Sphingomonadales</taxon>
        <taxon>Sphingomonadaceae</taxon>
        <taxon>Novosphingobium</taxon>
    </lineage>
</organism>
<feature type="domain" description="Acyl-CoA dehydrogenase/oxidase C-terminal" evidence="7">
    <location>
        <begin position="233"/>
        <end position="399"/>
    </location>
</feature>
<dbReference type="SUPFAM" id="SSF47203">
    <property type="entry name" value="Acyl-CoA dehydrogenase C-terminal domain-like"/>
    <property type="match status" value="1"/>
</dbReference>
<feature type="domain" description="Acyl-CoA oxidase/dehydrogenase middle" evidence="8">
    <location>
        <begin position="127"/>
        <end position="218"/>
    </location>
</feature>
<keyword evidence="4 6" id="KW-0274">FAD</keyword>
<comment type="caution">
    <text evidence="10">The sequence shown here is derived from an EMBL/GenBank/DDBJ whole genome shotgun (WGS) entry which is preliminary data.</text>
</comment>